<dbReference type="Gene3D" id="1.20.1720.10">
    <property type="entry name" value="Multidrug resistance protein D"/>
    <property type="match status" value="1"/>
</dbReference>
<feature type="transmembrane region" description="Helical" evidence="8">
    <location>
        <begin position="345"/>
        <end position="366"/>
    </location>
</feature>
<keyword evidence="6 8" id="KW-1133">Transmembrane helix</keyword>
<dbReference type="EMBL" id="BAABHK010000002">
    <property type="protein sequence ID" value="GAA4623812.1"/>
    <property type="molecule type" value="Genomic_DNA"/>
</dbReference>
<proteinExistence type="inferred from homology"/>
<sequence>MTTASPPSQRVEARPPGDGPGTMAIAMVIVLGSIMTVIDITIVNVALGRLSQEFRAPVATIQWVATGYTLALATVIPATGWAVGRFGTKRTYMASIGVFTLGSALAGLAWDTGSLIGFRALQGLGGGMITPVAMTIVIRAASPERMGRMMSVLGIPVLIGPLAGPILGGWLVDSVSWRWIFFVNVPIGALVLLLAGRIFRTETPQPGHRLDVPGLLMLSPGLAAMIYGLATGGEHGDFGSAGVFLPTALGAALVVAFVIRGLTARHPLIDLRLFRRRAFATAAVTLVFYTSAYFGSMLLLPLYYQVVRGQSATGSGLLAIPQALATGISMQIASRLIDRVPPGRLVPVGIGLASTGFLLFTTQVRADTPYRLLIVPLMLTGIGVGATIMPAMAAATRNLASEQVPGASTALNITQQVSASLGTALISVVLATAMTDRLPEVSGGIGSVRGLPAPARQAIAPRLADAFQHTYVWAVVLMVVALVPALFLPRSRPAADVKGSGS</sequence>
<feature type="transmembrane region" description="Helical" evidence="8">
    <location>
        <begin position="150"/>
        <end position="171"/>
    </location>
</feature>
<feature type="transmembrane region" description="Helical" evidence="8">
    <location>
        <begin position="91"/>
        <end position="110"/>
    </location>
</feature>
<dbReference type="CDD" id="cd17503">
    <property type="entry name" value="MFS_LmrB_MDR_like"/>
    <property type="match status" value="1"/>
</dbReference>
<feature type="transmembrane region" description="Helical" evidence="8">
    <location>
        <begin position="279"/>
        <end position="304"/>
    </location>
</feature>
<keyword evidence="3" id="KW-0813">Transport</keyword>
<evidence type="ECO:0000259" key="9">
    <source>
        <dbReference type="PROSITE" id="PS50850"/>
    </source>
</evidence>
<accession>A0ABP8U7P3</accession>
<dbReference type="InterPro" id="IPR004638">
    <property type="entry name" value="EmrB-like"/>
</dbReference>
<feature type="transmembrane region" description="Helical" evidence="8">
    <location>
        <begin position="177"/>
        <end position="198"/>
    </location>
</feature>
<dbReference type="RefSeq" id="WP_345430524.1">
    <property type="nucleotide sequence ID" value="NZ_BAABHK010000002.1"/>
</dbReference>
<dbReference type="InterPro" id="IPR036259">
    <property type="entry name" value="MFS_trans_sf"/>
</dbReference>
<dbReference type="InterPro" id="IPR020846">
    <property type="entry name" value="MFS_dom"/>
</dbReference>
<gene>
    <name evidence="10" type="ORF">GCM10023196_021500</name>
</gene>
<dbReference type="Proteomes" id="UP001501442">
    <property type="component" value="Unassembled WGS sequence"/>
</dbReference>
<dbReference type="PANTHER" id="PTHR42718:SF9">
    <property type="entry name" value="MAJOR FACILITATOR SUPERFAMILY MULTIDRUG TRANSPORTER MFSC"/>
    <property type="match status" value="1"/>
</dbReference>
<comment type="subcellular location">
    <subcellularLocation>
        <location evidence="1">Cell membrane</location>
        <topology evidence="1">Multi-pass membrane protein</topology>
    </subcellularLocation>
</comment>
<evidence type="ECO:0000256" key="8">
    <source>
        <dbReference type="SAM" id="Phobius"/>
    </source>
</evidence>
<evidence type="ECO:0000313" key="10">
    <source>
        <dbReference type="EMBL" id="GAA4623812.1"/>
    </source>
</evidence>
<protein>
    <submittedName>
        <fullName evidence="10">MFS transporter</fullName>
    </submittedName>
</protein>
<evidence type="ECO:0000256" key="4">
    <source>
        <dbReference type="ARBA" id="ARBA00022475"/>
    </source>
</evidence>
<evidence type="ECO:0000256" key="7">
    <source>
        <dbReference type="ARBA" id="ARBA00023136"/>
    </source>
</evidence>
<organism evidence="10 11">
    <name type="scientific">Actinoallomurus vinaceus</name>
    <dbReference type="NCBI Taxonomy" id="1080074"/>
    <lineage>
        <taxon>Bacteria</taxon>
        <taxon>Bacillati</taxon>
        <taxon>Actinomycetota</taxon>
        <taxon>Actinomycetes</taxon>
        <taxon>Streptosporangiales</taxon>
        <taxon>Thermomonosporaceae</taxon>
        <taxon>Actinoallomurus</taxon>
    </lineage>
</organism>
<feature type="transmembrane region" description="Helical" evidence="8">
    <location>
        <begin position="63"/>
        <end position="84"/>
    </location>
</feature>
<keyword evidence="7 8" id="KW-0472">Membrane</keyword>
<name>A0ABP8U7P3_9ACTN</name>
<feature type="transmembrane region" description="Helical" evidence="8">
    <location>
        <begin position="21"/>
        <end position="43"/>
    </location>
</feature>
<evidence type="ECO:0000256" key="2">
    <source>
        <dbReference type="ARBA" id="ARBA00008537"/>
    </source>
</evidence>
<dbReference type="PRINTS" id="PR01036">
    <property type="entry name" value="TCRTETB"/>
</dbReference>
<dbReference type="NCBIfam" id="TIGR00711">
    <property type="entry name" value="efflux_EmrB"/>
    <property type="match status" value="1"/>
</dbReference>
<evidence type="ECO:0000256" key="6">
    <source>
        <dbReference type="ARBA" id="ARBA00022989"/>
    </source>
</evidence>
<dbReference type="InterPro" id="IPR011701">
    <property type="entry name" value="MFS"/>
</dbReference>
<keyword evidence="4" id="KW-1003">Cell membrane</keyword>
<feature type="transmembrane region" description="Helical" evidence="8">
    <location>
        <begin position="372"/>
        <end position="396"/>
    </location>
</feature>
<comment type="caution">
    <text evidence="10">The sequence shown here is derived from an EMBL/GenBank/DDBJ whole genome shotgun (WGS) entry which is preliminary data.</text>
</comment>
<keyword evidence="5 8" id="KW-0812">Transmembrane</keyword>
<dbReference type="SUPFAM" id="SSF103473">
    <property type="entry name" value="MFS general substrate transporter"/>
    <property type="match status" value="1"/>
</dbReference>
<feature type="transmembrane region" description="Helical" evidence="8">
    <location>
        <begin position="116"/>
        <end position="138"/>
    </location>
</feature>
<reference evidence="11" key="1">
    <citation type="journal article" date="2019" name="Int. J. Syst. Evol. Microbiol.">
        <title>The Global Catalogue of Microorganisms (GCM) 10K type strain sequencing project: providing services to taxonomists for standard genome sequencing and annotation.</title>
        <authorList>
            <consortium name="The Broad Institute Genomics Platform"/>
            <consortium name="The Broad Institute Genome Sequencing Center for Infectious Disease"/>
            <person name="Wu L."/>
            <person name="Ma J."/>
        </authorList>
    </citation>
    <scope>NUCLEOTIDE SEQUENCE [LARGE SCALE GENOMIC DNA]</scope>
    <source>
        <strain evidence="11">JCM 17939</strain>
    </source>
</reference>
<evidence type="ECO:0000256" key="3">
    <source>
        <dbReference type="ARBA" id="ARBA00022448"/>
    </source>
</evidence>
<feature type="transmembrane region" description="Helical" evidence="8">
    <location>
        <begin position="471"/>
        <end position="488"/>
    </location>
</feature>
<evidence type="ECO:0000256" key="5">
    <source>
        <dbReference type="ARBA" id="ARBA00022692"/>
    </source>
</evidence>
<feature type="domain" description="Major facilitator superfamily (MFS) profile" evidence="9">
    <location>
        <begin position="25"/>
        <end position="492"/>
    </location>
</feature>
<dbReference type="PROSITE" id="PS50850">
    <property type="entry name" value="MFS"/>
    <property type="match status" value="1"/>
</dbReference>
<evidence type="ECO:0000313" key="11">
    <source>
        <dbReference type="Proteomes" id="UP001501442"/>
    </source>
</evidence>
<dbReference type="Pfam" id="PF07690">
    <property type="entry name" value="MFS_1"/>
    <property type="match status" value="1"/>
</dbReference>
<keyword evidence="11" id="KW-1185">Reference proteome</keyword>
<comment type="similarity">
    <text evidence="2">Belongs to the major facilitator superfamily. EmrB family.</text>
</comment>
<feature type="transmembrane region" description="Helical" evidence="8">
    <location>
        <begin position="241"/>
        <end position="259"/>
    </location>
</feature>
<feature type="transmembrane region" description="Helical" evidence="8">
    <location>
        <begin position="210"/>
        <end position="229"/>
    </location>
</feature>
<feature type="transmembrane region" description="Helical" evidence="8">
    <location>
        <begin position="417"/>
        <end position="434"/>
    </location>
</feature>
<dbReference type="Gene3D" id="1.20.1250.20">
    <property type="entry name" value="MFS general substrate transporter like domains"/>
    <property type="match status" value="1"/>
</dbReference>
<evidence type="ECO:0000256" key="1">
    <source>
        <dbReference type="ARBA" id="ARBA00004651"/>
    </source>
</evidence>
<dbReference type="PANTHER" id="PTHR42718">
    <property type="entry name" value="MAJOR FACILITATOR SUPERFAMILY MULTIDRUG TRANSPORTER MFSC"/>
    <property type="match status" value="1"/>
</dbReference>